<dbReference type="EMBL" id="SOQW01000002">
    <property type="protein sequence ID" value="TDX93392.1"/>
    <property type="molecule type" value="Genomic_DNA"/>
</dbReference>
<evidence type="ECO:0000313" key="5">
    <source>
        <dbReference type="Proteomes" id="UP000295709"/>
    </source>
</evidence>
<keyword evidence="1" id="KW-0472">Membrane</keyword>
<keyword evidence="1" id="KW-1133">Transmembrane helix</keyword>
<protein>
    <submittedName>
        <fullName evidence="2">Uncharacterized protein</fullName>
    </submittedName>
</protein>
<dbReference type="AlphaFoldDB" id="A0A3N0VXD1"/>
<name>A0A3N0VXD1_9FLAO</name>
<sequence length="59" mass="6827">MKKQLIIFGILIAGFIVYHLFFQVEDGKTDAVISILYTSVLFGYIAYMAYCLLKKMKKQ</sequence>
<keyword evidence="5" id="KW-1185">Reference proteome</keyword>
<evidence type="ECO:0000313" key="3">
    <source>
        <dbReference type="EMBL" id="TDX93392.1"/>
    </source>
</evidence>
<dbReference type="Proteomes" id="UP000269375">
    <property type="component" value="Unassembled WGS sequence"/>
</dbReference>
<evidence type="ECO:0000313" key="2">
    <source>
        <dbReference type="EMBL" id="ROH97462.1"/>
    </source>
</evidence>
<feature type="transmembrane region" description="Helical" evidence="1">
    <location>
        <begin position="5"/>
        <end position="22"/>
    </location>
</feature>
<evidence type="ECO:0000256" key="1">
    <source>
        <dbReference type="SAM" id="Phobius"/>
    </source>
</evidence>
<organism evidence="2 4">
    <name type="scientific">Chryseobacterium daecheongense</name>
    <dbReference type="NCBI Taxonomy" id="192389"/>
    <lineage>
        <taxon>Bacteria</taxon>
        <taxon>Pseudomonadati</taxon>
        <taxon>Bacteroidota</taxon>
        <taxon>Flavobacteriia</taxon>
        <taxon>Flavobacteriales</taxon>
        <taxon>Weeksellaceae</taxon>
        <taxon>Chryseobacterium group</taxon>
        <taxon>Chryseobacterium</taxon>
    </lineage>
</organism>
<accession>A0A3N0VXD1</accession>
<dbReference type="Proteomes" id="UP000295709">
    <property type="component" value="Unassembled WGS sequence"/>
</dbReference>
<reference evidence="2 4" key="1">
    <citation type="submission" date="2018-11" db="EMBL/GenBank/DDBJ databases">
        <title>Proposal to divide the Flavobacteriaceae and reorganize its genera based on Amino Acid Identity values calculated from whole genome sequences.</title>
        <authorList>
            <person name="Nicholson A.C."/>
            <person name="Gulvik C.A."/>
            <person name="Whitney A.M."/>
            <person name="Humrighouse B.W."/>
            <person name="Bell M."/>
            <person name="Holmes B."/>
            <person name="Steigerwalt A."/>
            <person name="Villarma A."/>
            <person name="Sheth M."/>
            <person name="Batra D."/>
            <person name="Pryor J."/>
            <person name="Bernardet J.-F."/>
            <person name="Hugo C."/>
            <person name="Kampfer P."/>
            <person name="Newman J."/>
            <person name="Mcquiston J.R."/>
        </authorList>
    </citation>
    <scope>NUCLEOTIDE SEQUENCE [LARGE SCALE GENOMIC DNA]</scope>
    <source>
        <strain evidence="2 4">DSM 15235</strain>
    </source>
</reference>
<feature type="transmembrane region" description="Helical" evidence="1">
    <location>
        <begin position="34"/>
        <end position="53"/>
    </location>
</feature>
<dbReference type="EMBL" id="RJTX01000002">
    <property type="protein sequence ID" value="ROH97462.1"/>
    <property type="molecule type" value="Genomic_DNA"/>
</dbReference>
<keyword evidence="1" id="KW-0812">Transmembrane</keyword>
<comment type="caution">
    <text evidence="2">The sequence shown here is derived from an EMBL/GenBank/DDBJ whole genome shotgun (WGS) entry which is preliminary data.</text>
</comment>
<gene>
    <name evidence="3" type="ORF">BCF50_2370</name>
    <name evidence="2" type="ORF">EGI05_08660</name>
</gene>
<proteinExistence type="predicted"/>
<reference evidence="3 5" key="2">
    <citation type="submission" date="2019-03" db="EMBL/GenBank/DDBJ databases">
        <title>Genomic Encyclopedia of Archaeal and Bacterial Type Strains, Phase II (KMG-II): from individual species to whole genera.</title>
        <authorList>
            <person name="Goeker M."/>
        </authorList>
    </citation>
    <scope>NUCLEOTIDE SEQUENCE [LARGE SCALE GENOMIC DNA]</scope>
    <source>
        <strain evidence="3 5">DSM 15235</strain>
    </source>
</reference>
<dbReference type="OrthoDB" id="1264617at2"/>
<evidence type="ECO:0000313" key="4">
    <source>
        <dbReference type="Proteomes" id="UP000269375"/>
    </source>
</evidence>